<feature type="domain" description="CCHC-type" evidence="4">
    <location>
        <begin position="265"/>
        <end position="281"/>
    </location>
</feature>
<dbReference type="SUPFAM" id="SSF53098">
    <property type="entry name" value="Ribonuclease H-like"/>
    <property type="match status" value="1"/>
</dbReference>
<proteinExistence type="predicted"/>
<evidence type="ECO:0000313" key="6">
    <source>
        <dbReference type="Proteomes" id="UP001172457"/>
    </source>
</evidence>
<dbReference type="SUPFAM" id="SSF57756">
    <property type="entry name" value="Retrovirus zinc finger-like domains"/>
    <property type="match status" value="1"/>
</dbReference>
<dbReference type="InterPro" id="IPR054722">
    <property type="entry name" value="PolX-like_BBD"/>
</dbReference>
<keyword evidence="2" id="KW-0479">Metal-binding</keyword>
<sequence length="1300" mass="147300">MASTVTSTNNLSLRSILEKDKLTGSNFLDWERNLMIVLRHERKWYVLEEPLGEAPPATAPAAARNAHKKHSDDLLDVACLMLATMSPDLQAGLINTNAYDMIRQLRDMFQTKARTERYVATKAFNECKMVKGTSVSDHVMKMKRHLDHLERLGHPVPLQLATDTILNSLSEDYRPFVVNYNMNNMEKSIAELHSMLKTAELNMGNKNKTKDVLMVRDGGVKKKNGHASTSKGKGPVQAVQSAPKKGKGKGKGKKVKPNKARTENRCFTCNEVGHWRENCPKRHEAGSYDQLLNNSYKCCRLKVAQIFDRVANIGRDPQLRLLLGIILLEEQFVGRLRVDQFSSNPDMEDYDGIPDDDVPMWVLRKRQHESTLKELLEKPMANRSSLQQKVNRPYVKSEDFNSSLILQDETMDEQSDDRPSWGLKEQDWEDRIRDVGSLADSLRKMREESERMRESMKKSEWLTHSTIQPQVSCPSFKVNNDSNEKFLLGQDSYSKMKVEGTWFGKGVELSLQKDARPNDKIEEPPTRMINSMDQPVIEKLAPPIEDSWIQHEVIPPWSDSDDSDDEFSWQVNTAEEYQDEDCLDGIGILMQDDQVEESTPEEASSDQTLLSKRPDSRNSNVHSARRQGENRNSKWYATLPGGSHKGKSVSPGRNNQFTAFPKRRGPSREGLGHAPPSFSKEKGKEKKEIKFLFVRAYRHITGQRSFFFDYVERFEGYIKTAEKNPKPMLGYGKITDRRYIIKDVRYVEGLGYNMFSSSQFCDNGYWVKQFLYGSSVNDEDGNVVLSARRNDNLYSTASKEDSWLWHRRLCHQNFKDMNKLVSKRLVSGLPETRLSKDTLCPACEQGKMKRSSHPPKMDTNSKSPLDLCGPMRVESLARRNTCYRKVKKLRSDNGTEFRNAKLQSFLEDVGISHNFSAAEAVSTACFTQNRTLIVKWTGKTAYEMIEQRKPNIDYFRVFGCKCYVLNDREGLGKFDPKSNESIFIGYSLNSKTYRVFKKRTRIILESSNVDFSETETYSDACPSNPNALLLELSTAPPSTDFASNSFASDFIDPANYDLPTLTGPIVVPAHPGSSTTSVSSDAFMTEPSSSTSTDSVTPESVVSPPENSSTEPPTVASAEPVREQTTSPVLSPIPEEAPLPSPSSSQRTYAQVFREPRLDREPHLEVVLNIEPLTNLQEGSSSGNQSGVLAVHDENDASNNQQAYVTLPHFRKWTRSHLSSQIIGIWVFHGGVFPTVNPRSNLNQRITSDIRYSIEYPCSFWSTSLVAVIQQSDHNYQKTHDDFEALSGSHLDKLSQIDFE</sequence>
<feature type="compositionally biased region" description="Polar residues" evidence="3">
    <location>
        <begin position="1072"/>
        <end position="1082"/>
    </location>
</feature>
<dbReference type="InterPro" id="IPR057670">
    <property type="entry name" value="SH3_retrovirus"/>
</dbReference>
<dbReference type="InterPro" id="IPR012337">
    <property type="entry name" value="RNaseH-like_sf"/>
</dbReference>
<dbReference type="Pfam" id="PF00098">
    <property type="entry name" value="zf-CCHC"/>
    <property type="match status" value="1"/>
</dbReference>
<feature type="region of interest" description="Disordered" evidence="3">
    <location>
        <begin position="1072"/>
        <end position="1150"/>
    </location>
</feature>
<evidence type="ECO:0000259" key="4">
    <source>
        <dbReference type="PROSITE" id="PS50158"/>
    </source>
</evidence>
<evidence type="ECO:0000256" key="3">
    <source>
        <dbReference type="SAM" id="MobiDB-lite"/>
    </source>
</evidence>
<dbReference type="GO" id="GO:0008233">
    <property type="term" value="F:peptidase activity"/>
    <property type="evidence" value="ECO:0007669"/>
    <property type="project" value="UniProtKB-KW"/>
</dbReference>
<dbReference type="Gene3D" id="4.10.60.10">
    <property type="entry name" value="Zinc finger, CCHC-type"/>
    <property type="match status" value="1"/>
</dbReference>
<comment type="caution">
    <text evidence="5">The sequence shown here is derived from an EMBL/GenBank/DDBJ whole genome shotgun (WGS) entry which is preliminary data.</text>
</comment>
<name>A0AA38U0U1_9ASTR</name>
<evidence type="ECO:0000256" key="1">
    <source>
        <dbReference type="ARBA" id="ARBA00022670"/>
    </source>
</evidence>
<dbReference type="PANTHER" id="PTHR42648">
    <property type="entry name" value="TRANSPOSASE, PUTATIVE-RELATED"/>
    <property type="match status" value="1"/>
</dbReference>
<feature type="compositionally biased region" description="Basic residues" evidence="3">
    <location>
        <begin position="244"/>
        <end position="259"/>
    </location>
</feature>
<keyword evidence="2" id="KW-0863">Zinc-finger</keyword>
<dbReference type="Pfam" id="PF14223">
    <property type="entry name" value="Retrotran_gag_2"/>
    <property type="match status" value="1"/>
</dbReference>
<dbReference type="Pfam" id="PF13976">
    <property type="entry name" value="gag_pre-integrs"/>
    <property type="match status" value="1"/>
</dbReference>
<dbReference type="InterPro" id="IPR025724">
    <property type="entry name" value="GAG-pre-integrase_dom"/>
</dbReference>
<dbReference type="PROSITE" id="PS50158">
    <property type="entry name" value="ZF_CCHC"/>
    <property type="match status" value="1"/>
</dbReference>
<evidence type="ECO:0000313" key="5">
    <source>
        <dbReference type="EMBL" id="KAJ9561147.1"/>
    </source>
</evidence>
<dbReference type="Proteomes" id="UP001172457">
    <property type="component" value="Chromosome 2"/>
</dbReference>
<evidence type="ECO:0000256" key="2">
    <source>
        <dbReference type="PROSITE-ProRule" id="PRU00047"/>
    </source>
</evidence>
<feature type="region of interest" description="Disordered" evidence="3">
    <location>
        <begin position="594"/>
        <end position="683"/>
    </location>
</feature>
<protein>
    <recommendedName>
        <fullName evidence="4">CCHC-type domain-containing protein</fullName>
    </recommendedName>
</protein>
<dbReference type="GO" id="GO:0006508">
    <property type="term" value="P:proteolysis"/>
    <property type="evidence" value="ECO:0007669"/>
    <property type="project" value="UniProtKB-KW"/>
</dbReference>
<dbReference type="Pfam" id="PF25597">
    <property type="entry name" value="SH3_retrovirus"/>
    <property type="match status" value="1"/>
</dbReference>
<dbReference type="Gene3D" id="3.30.420.10">
    <property type="entry name" value="Ribonuclease H-like superfamily/Ribonuclease H"/>
    <property type="match status" value="1"/>
</dbReference>
<feature type="compositionally biased region" description="Low complexity" evidence="3">
    <location>
        <begin position="1085"/>
        <end position="1115"/>
    </location>
</feature>
<keyword evidence="2" id="KW-0862">Zinc</keyword>
<dbReference type="Pfam" id="PF22936">
    <property type="entry name" value="Pol_BBD"/>
    <property type="match status" value="1"/>
</dbReference>
<dbReference type="InterPro" id="IPR036397">
    <property type="entry name" value="RNaseH_sf"/>
</dbReference>
<feature type="region of interest" description="Disordered" evidence="3">
    <location>
        <begin position="220"/>
        <end position="259"/>
    </location>
</feature>
<dbReference type="SMART" id="SM00343">
    <property type="entry name" value="ZnF_C2HC"/>
    <property type="match status" value="1"/>
</dbReference>
<accession>A0AA38U0U1</accession>
<organism evidence="5 6">
    <name type="scientific">Centaurea solstitialis</name>
    <name type="common">yellow star-thistle</name>
    <dbReference type="NCBI Taxonomy" id="347529"/>
    <lineage>
        <taxon>Eukaryota</taxon>
        <taxon>Viridiplantae</taxon>
        <taxon>Streptophyta</taxon>
        <taxon>Embryophyta</taxon>
        <taxon>Tracheophyta</taxon>
        <taxon>Spermatophyta</taxon>
        <taxon>Magnoliopsida</taxon>
        <taxon>eudicotyledons</taxon>
        <taxon>Gunneridae</taxon>
        <taxon>Pentapetalae</taxon>
        <taxon>asterids</taxon>
        <taxon>campanulids</taxon>
        <taxon>Asterales</taxon>
        <taxon>Asteraceae</taxon>
        <taxon>Carduoideae</taxon>
        <taxon>Cardueae</taxon>
        <taxon>Centaureinae</taxon>
        <taxon>Centaurea</taxon>
    </lineage>
</organism>
<keyword evidence="1" id="KW-0645">Protease</keyword>
<gene>
    <name evidence="5" type="ORF">OSB04_006307</name>
</gene>
<keyword evidence="6" id="KW-1185">Reference proteome</keyword>
<reference evidence="5" key="1">
    <citation type="submission" date="2023-03" db="EMBL/GenBank/DDBJ databases">
        <title>Chromosome-scale reference genome and RAD-based genetic map of yellow starthistle (Centaurea solstitialis) reveal putative structural variation and QTLs associated with invader traits.</title>
        <authorList>
            <person name="Reatini B."/>
            <person name="Cang F.A."/>
            <person name="Jiang Q."/>
            <person name="Mckibben M.T.W."/>
            <person name="Barker M.S."/>
            <person name="Rieseberg L.H."/>
            <person name="Dlugosch K.M."/>
        </authorList>
    </citation>
    <scope>NUCLEOTIDE SEQUENCE</scope>
    <source>
        <strain evidence="5">CAN-66</strain>
        <tissue evidence="5">Leaf</tissue>
    </source>
</reference>
<dbReference type="PANTHER" id="PTHR42648:SF21">
    <property type="entry name" value="CYSTEINE-RICH RLK (RECEPTOR-LIKE PROTEIN KINASE) 8"/>
    <property type="match status" value="1"/>
</dbReference>
<dbReference type="InterPro" id="IPR036875">
    <property type="entry name" value="Znf_CCHC_sf"/>
</dbReference>
<dbReference type="GO" id="GO:0008270">
    <property type="term" value="F:zinc ion binding"/>
    <property type="evidence" value="ECO:0007669"/>
    <property type="project" value="UniProtKB-KW"/>
</dbReference>
<feature type="region of interest" description="Disordered" evidence="3">
    <location>
        <begin position="405"/>
        <end position="424"/>
    </location>
</feature>
<dbReference type="EMBL" id="JARYMX010000002">
    <property type="protein sequence ID" value="KAJ9561147.1"/>
    <property type="molecule type" value="Genomic_DNA"/>
</dbReference>
<dbReference type="GO" id="GO:0003676">
    <property type="term" value="F:nucleic acid binding"/>
    <property type="evidence" value="ECO:0007669"/>
    <property type="project" value="InterPro"/>
</dbReference>
<keyword evidence="1" id="KW-0378">Hydrolase</keyword>
<feature type="compositionally biased region" description="Acidic residues" evidence="3">
    <location>
        <begin position="594"/>
        <end position="604"/>
    </location>
</feature>
<dbReference type="InterPro" id="IPR039537">
    <property type="entry name" value="Retrotran_Ty1/copia-like"/>
</dbReference>
<feature type="region of interest" description="Disordered" evidence="3">
    <location>
        <begin position="845"/>
        <end position="864"/>
    </location>
</feature>
<dbReference type="InterPro" id="IPR001878">
    <property type="entry name" value="Znf_CCHC"/>
</dbReference>